<protein>
    <submittedName>
        <fullName evidence="1">Uncharacterized protein</fullName>
    </submittedName>
</protein>
<evidence type="ECO:0000313" key="2">
    <source>
        <dbReference type="Proteomes" id="UP000028073"/>
    </source>
</evidence>
<dbReference type="EMBL" id="JOKH01000008">
    <property type="protein sequence ID" value="KEQ14076.1"/>
    <property type="molecule type" value="Genomic_DNA"/>
</dbReference>
<keyword evidence="2" id="KW-1185">Reference proteome</keyword>
<dbReference type="STRING" id="1137799.GZ78_25955"/>
<proteinExistence type="predicted"/>
<dbReference type="RefSeq" id="WP_034841908.1">
    <property type="nucleotide sequence ID" value="NZ_JOKH01000008.1"/>
</dbReference>
<accession>A0A081N6K3</accession>
<gene>
    <name evidence="1" type="ORF">GZ78_25955</name>
</gene>
<reference evidence="1 2" key="1">
    <citation type="submission" date="2014-06" db="EMBL/GenBank/DDBJ databases">
        <title>Whole Genome Sequences of Three Symbiotic Endozoicomonas Bacteria.</title>
        <authorList>
            <person name="Neave M.J."/>
            <person name="Apprill A."/>
            <person name="Voolstra C.R."/>
        </authorList>
    </citation>
    <scope>NUCLEOTIDE SEQUENCE [LARGE SCALE GENOMIC DNA]</scope>
    <source>
        <strain evidence="1 2">DSM 25634</strain>
    </source>
</reference>
<sequence length="149" mass="16623">MFKPGKSFLDNTMVGYDKSLIVQNNFGGAFYELVEYEPGLARVDVRDDYSDCDTIWENYTVSSQTPPRLSTGDGHVYQYSRKMGTPEDVHAWYLSAHDFETGAVSSELFVASGERADNPMLSIDFMPENVMVSGVRNGILILSDSSVQK</sequence>
<dbReference type="Proteomes" id="UP000028073">
    <property type="component" value="Unassembled WGS sequence"/>
</dbReference>
<name>A0A081N6K3_9GAMM</name>
<dbReference type="AlphaFoldDB" id="A0A081N6K3"/>
<evidence type="ECO:0000313" key="1">
    <source>
        <dbReference type="EMBL" id="KEQ14076.1"/>
    </source>
</evidence>
<organism evidence="1 2">
    <name type="scientific">Endozoicomonas numazuensis</name>
    <dbReference type="NCBI Taxonomy" id="1137799"/>
    <lineage>
        <taxon>Bacteria</taxon>
        <taxon>Pseudomonadati</taxon>
        <taxon>Pseudomonadota</taxon>
        <taxon>Gammaproteobacteria</taxon>
        <taxon>Oceanospirillales</taxon>
        <taxon>Endozoicomonadaceae</taxon>
        <taxon>Endozoicomonas</taxon>
    </lineage>
</organism>
<dbReference type="OrthoDB" id="3276947at2"/>
<comment type="caution">
    <text evidence="1">The sequence shown here is derived from an EMBL/GenBank/DDBJ whole genome shotgun (WGS) entry which is preliminary data.</text>
</comment>